<dbReference type="OrthoDB" id="7859899at2"/>
<evidence type="ECO:0000259" key="1">
    <source>
        <dbReference type="Pfam" id="PF13403"/>
    </source>
</evidence>
<dbReference type="Pfam" id="PF13403">
    <property type="entry name" value="Hint_2"/>
    <property type="match status" value="1"/>
</dbReference>
<sequence>MTTISLAPPLRALRTSAPRPGALEPTGFGRAVRVRTLMGWQPVERLMAGDLVLDKAGNLHELRGVRQSRVDGAFVIRIRRKGRAPLVVGAAQVLGSDDWRAQVIFGQAAACPAARMVDGTAIRRGQPRGAMLYHLQFDTTVCLDVDGATAIIPAAQ</sequence>
<proteinExistence type="predicted"/>
<dbReference type="InterPro" id="IPR028992">
    <property type="entry name" value="Hedgehog/Intein_dom"/>
</dbReference>
<evidence type="ECO:0000313" key="3">
    <source>
        <dbReference type="Proteomes" id="UP000272908"/>
    </source>
</evidence>
<name>A0A3B0M7Z6_9RHOB</name>
<dbReference type="EMBL" id="UIHC01000009">
    <property type="protein sequence ID" value="SUZ31530.1"/>
    <property type="molecule type" value="Genomic_DNA"/>
</dbReference>
<dbReference type="RefSeq" id="WP_121093819.1">
    <property type="nucleotide sequence ID" value="NZ_UIHC01000009.1"/>
</dbReference>
<accession>A0A3B0M7Z6</accession>
<reference evidence="3" key="1">
    <citation type="submission" date="2018-08" db="EMBL/GenBank/DDBJ databases">
        <authorList>
            <person name="Rodrigo-Torres L."/>
            <person name="Arahal R. D."/>
            <person name="Lucena T."/>
        </authorList>
    </citation>
    <scope>NUCLEOTIDE SEQUENCE [LARGE SCALE GENOMIC DNA]</scope>
    <source>
        <strain evidence="3">CECT 7235</strain>
    </source>
</reference>
<gene>
    <name evidence="2" type="ORF">ROE7235_01276</name>
</gene>
<protein>
    <recommendedName>
        <fullName evidence="1">Hedgehog/Intein (Hint) domain-containing protein</fullName>
    </recommendedName>
</protein>
<feature type="domain" description="Hedgehog/Intein (Hint)" evidence="1">
    <location>
        <begin position="28"/>
        <end position="149"/>
    </location>
</feature>
<dbReference type="AlphaFoldDB" id="A0A3B0M7Z6"/>
<keyword evidence="3" id="KW-1185">Reference proteome</keyword>
<dbReference type="Proteomes" id="UP000272908">
    <property type="component" value="Unassembled WGS sequence"/>
</dbReference>
<organism evidence="2 3">
    <name type="scientific">Roseinatronobacter ekhonensis</name>
    <dbReference type="NCBI Taxonomy" id="254356"/>
    <lineage>
        <taxon>Bacteria</taxon>
        <taxon>Pseudomonadati</taxon>
        <taxon>Pseudomonadota</taxon>
        <taxon>Alphaproteobacteria</taxon>
        <taxon>Rhodobacterales</taxon>
        <taxon>Paracoccaceae</taxon>
        <taxon>Roseinatronobacter</taxon>
    </lineage>
</organism>
<evidence type="ECO:0000313" key="2">
    <source>
        <dbReference type="EMBL" id="SUZ31530.1"/>
    </source>
</evidence>